<dbReference type="Pfam" id="PF13561">
    <property type="entry name" value="adh_short_C2"/>
    <property type="match status" value="1"/>
</dbReference>
<reference evidence="2" key="1">
    <citation type="journal article" date="2020" name="Stud. Mycol.">
        <title>101 Dothideomycetes genomes: a test case for predicting lifestyles and emergence of pathogens.</title>
        <authorList>
            <person name="Haridas S."/>
            <person name="Albert R."/>
            <person name="Binder M."/>
            <person name="Bloem J."/>
            <person name="Labutti K."/>
            <person name="Salamov A."/>
            <person name="Andreopoulos B."/>
            <person name="Baker S."/>
            <person name="Barry K."/>
            <person name="Bills G."/>
            <person name="Bluhm B."/>
            <person name="Cannon C."/>
            <person name="Castanera R."/>
            <person name="Culley D."/>
            <person name="Daum C."/>
            <person name="Ezra D."/>
            <person name="Gonzalez J."/>
            <person name="Henrissat B."/>
            <person name="Kuo A."/>
            <person name="Liang C."/>
            <person name="Lipzen A."/>
            <person name="Lutzoni F."/>
            <person name="Magnuson J."/>
            <person name="Mondo S."/>
            <person name="Nolan M."/>
            <person name="Ohm R."/>
            <person name="Pangilinan J."/>
            <person name="Park H.-J."/>
            <person name="Ramirez L."/>
            <person name="Alfaro M."/>
            <person name="Sun H."/>
            <person name="Tritt A."/>
            <person name="Yoshinaga Y."/>
            <person name="Zwiers L.-H."/>
            <person name="Turgeon B."/>
            <person name="Goodwin S."/>
            <person name="Spatafora J."/>
            <person name="Crous P."/>
            <person name="Grigoriev I."/>
        </authorList>
    </citation>
    <scope>NUCLEOTIDE SEQUENCE</scope>
    <source>
        <strain evidence="2">CBS 116005</strain>
    </source>
</reference>
<dbReference type="InterPro" id="IPR020904">
    <property type="entry name" value="Sc_DH/Rdtase_CS"/>
</dbReference>
<dbReference type="Proteomes" id="UP000799436">
    <property type="component" value="Unassembled WGS sequence"/>
</dbReference>
<dbReference type="InterPro" id="IPR002347">
    <property type="entry name" value="SDR_fam"/>
</dbReference>
<proteinExistence type="predicted"/>
<dbReference type="InterPro" id="IPR036291">
    <property type="entry name" value="NAD(P)-bd_dom_sf"/>
</dbReference>
<dbReference type="PROSITE" id="PS00061">
    <property type="entry name" value="ADH_SHORT"/>
    <property type="match status" value="1"/>
</dbReference>
<keyword evidence="1" id="KW-0521">NADP</keyword>
<dbReference type="Gene3D" id="3.40.50.720">
    <property type="entry name" value="NAD(P)-binding Rossmann-like Domain"/>
    <property type="match status" value="1"/>
</dbReference>
<gene>
    <name evidence="2" type="ORF">EJ03DRAFT_157786</name>
</gene>
<dbReference type="PRINTS" id="PR00081">
    <property type="entry name" value="GDHRDH"/>
</dbReference>
<evidence type="ECO:0000313" key="3">
    <source>
        <dbReference type="Proteomes" id="UP000799436"/>
    </source>
</evidence>
<dbReference type="PRINTS" id="PR00080">
    <property type="entry name" value="SDRFAMILY"/>
</dbReference>
<accession>A0A6G1L2W3</accession>
<evidence type="ECO:0000256" key="1">
    <source>
        <dbReference type="ARBA" id="ARBA00022857"/>
    </source>
</evidence>
<dbReference type="SUPFAM" id="SSF51735">
    <property type="entry name" value="NAD(P)-binding Rossmann-fold domains"/>
    <property type="match status" value="1"/>
</dbReference>
<evidence type="ECO:0000313" key="2">
    <source>
        <dbReference type="EMBL" id="KAF2767261.1"/>
    </source>
</evidence>
<name>A0A6G1L2W3_9PEZI</name>
<organism evidence="2 3">
    <name type="scientific">Teratosphaeria nubilosa</name>
    <dbReference type="NCBI Taxonomy" id="161662"/>
    <lineage>
        <taxon>Eukaryota</taxon>
        <taxon>Fungi</taxon>
        <taxon>Dikarya</taxon>
        <taxon>Ascomycota</taxon>
        <taxon>Pezizomycotina</taxon>
        <taxon>Dothideomycetes</taxon>
        <taxon>Dothideomycetidae</taxon>
        <taxon>Mycosphaerellales</taxon>
        <taxon>Teratosphaeriaceae</taxon>
        <taxon>Teratosphaeria</taxon>
    </lineage>
</organism>
<dbReference type="OrthoDB" id="417891at2759"/>
<keyword evidence="3" id="KW-1185">Reference proteome</keyword>
<dbReference type="PANTHER" id="PTHR42820:SF1">
    <property type="entry name" value="SHORT-CHAIN DEHYDROGENASE_REDUCTASE FAMILY PROTEIN"/>
    <property type="match status" value="1"/>
</dbReference>
<dbReference type="NCBIfam" id="NF005559">
    <property type="entry name" value="PRK07231.1"/>
    <property type="match status" value="1"/>
</dbReference>
<dbReference type="PANTHER" id="PTHR42820">
    <property type="entry name" value="SHORT-CHAIN DEHYDROGENASE REDUCTASE"/>
    <property type="match status" value="1"/>
</dbReference>
<dbReference type="EMBL" id="ML995858">
    <property type="protein sequence ID" value="KAF2767261.1"/>
    <property type="molecule type" value="Genomic_DNA"/>
</dbReference>
<dbReference type="AlphaFoldDB" id="A0A6G1L2W3"/>
<dbReference type="FunFam" id="3.40.50.720:FF:000084">
    <property type="entry name" value="Short-chain dehydrogenase reductase"/>
    <property type="match status" value="1"/>
</dbReference>
<protein>
    <submittedName>
        <fullName evidence="2">Gluconate 5-dehydrogenase</fullName>
    </submittedName>
</protein>
<dbReference type="CDD" id="cd05233">
    <property type="entry name" value="SDR_c"/>
    <property type="match status" value="1"/>
</dbReference>
<sequence>MDSRLQDKVAIITGASSGIGKATALKFANSGARLVCADIKSAGTEKEIQDKHGESRAVFIACNVTEESQIEHLVQEAVQWGGRLDIMCNYAGIAAESTTAVRHRTHDLPTELLDWTWQVNVRGVWLCCKYAIKQMLEQEPRQPNARGERTRGWIVNATSIAGVIGLKNAVAYTTSKHAVVGMTRQMALDYAQDRIHVNAVAPAFVRSPMIQHLTADASTDEALKSQHPWGELGQPEDVANAALFLVSEEAAWVTGHSIIIDGGYTARLFCS</sequence>